<evidence type="ECO:0000313" key="1">
    <source>
        <dbReference type="EMBL" id="KAJ4706000.1"/>
    </source>
</evidence>
<comment type="caution">
    <text evidence="1">The sequence shown here is derived from an EMBL/GenBank/DDBJ whole genome shotgun (WGS) entry which is preliminary data.</text>
</comment>
<organism evidence="1 2">
    <name type="scientific">Melia azedarach</name>
    <name type="common">Chinaberry tree</name>
    <dbReference type="NCBI Taxonomy" id="155640"/>
    <lineage>
        <taxon>Eukaryota</taxon>
        <taxon>Viridiplantae</taxon>
        <taxon>Streptophyta</taxon>
        <taxon>Embryophyta</taxon>
        <taxon>Tracheophyta</taxon>
        <taxon>Spermatophyta</taxon>
        <taxon>Magnoliopsida</taxon>
        <taxon>eudicotyledons</taxon>
        <taxon>Gunneridae</taxon>
        <taxon>Pentapetalae</taxon>
        <taxon>rosids</taxon>
        <taxon>malvids</taxon>
        <taxon>Sapindales</taxon>
        <taxon>Meliaceae</taxon>
        <taxon>Melia</taxon>
    </lineage>
</organism>
<gene>
    <name evidence="1" type="ORF">OWV82_019713</name>
</gene>
<evidence type="ECO:0000313" key="2">
    <source>
        <dbReference type="Proteomes" id="UP001164539"/>
    </source>
</evidence>
<protein>
    <submittedName>
        <fullName evidence="1">C2H2-like zinc finger protein</fullName>
    </submittedName>
</protein>
<accession>A0ACC1X3H1</accession>
<proteinExistence type="predicted"/>
<dbReference type="EMBL" id="CM051404">
    <property type="protein sequence ID" value="KAJ4706000.1"/>
    <property type="molecule type" value="Genomic_DNA"/>
</dbReference>
<reference evidence="1 2" key="1">
    <citation type="journal article" date="2023" name="Science">
        <title>Complex scaffold remodeling in plant triterpene biosynthesis.</title>
        <authorList>
            <person name="De La Pena R."/>
            <person name="Hodgson H."/>
            <person name="Liu J.C."/>
            <person name="Stephenson M.J."/>
            <person name="Martin A.C."/>
            <person name="Owen C."/>
            <person name="Harkess A."/>
            <person name="Leebens-Mack J."/>
            <person name="Jimenez L.E."/>
            <person name="Osbourn A."/>
            <person name="Sattely E.S."/>
        </authorList>
    </citation>
    <scope>NUCLEOTIDE SEQUENCE [LARGE SCALE GENOMIC DNA]</scope>
    <source>
        <strain evidence="2">cv. JPN11</strain>
        <tissue evidence="1">Leaf</tissue>
    </source>
</reference>
<sequence>MPVTKLKSSNITDVVKAEDGNDSLDTFIKQAIGKEPLLSFSRNGDSSVQWIQLLQALDQQELPGWPLLTPLKVQMQKCDKCSREFCSTINYRRHIRVHHRLKKLDKDSTKNRDLLGAFWDKLSVDEAKEVVSFKNAALEEVPGSSIIKSLTAVIRKPGFSSLPQVCLRAGSTLLDIVQARPSRFPISSQELFGILDDASEKTFLCGTAVSMQKYIFDGEAGKIGLETRNLVACTSFLVEQILIKAWLADKDAEALRCQKLLVEEEEAAQRRQAEILERKRQKKLRQKEQKAKEQRHEEKADDKESTDDMLESVPPPETSSPLGTSDSDGHNADAVSDHVPSSFEPFLLANSEEDVYYEVQNGSGNGCTDLGYGQNVERRIIQGSGYRHMVVTRRQVPSKSRGLPNGFHASQNSQVTKLGGMQKHGINRDTRAAPTVSGNKVWSRKPKPENEFGIVKTRVLKEAIDQPEQSKNHEVLIGSISVTLGNCNQHEGKSPVEAQDDGMVEHQMPKKNNVLEKPKPDSVQSGANRPTVKFWRPVSRHGTKGPVLVQNGIRESEADINAGQAGDQTLSNESCLRSMHDNNCGLENTSLMEDTICGGSMQFNSQAAKAFLSERWKEAIAAEHVKLVLTPECESSGFQEVQGDCQVAVFQPSDFHKKDVFSNCESRSVNIESSTMGAGKAPKFRLKPEKGAKIKYIPKQRLAT</sequence>
<keyword evidence="2" id="KW-1185">Reference proteome</keyword>
<dbReference type="Proteomes" id="UP001164539">
    <property type="component" value="Chromosome 11"/>
</dbReference>
<name>A0ACC1X3H1_MELAZ</name>